<dbReference type="EMBL" id="BGPR01042990">
    <property type="protein sequence ID" value="GBO19506.1"/>
    <property type="molecule type" value="Genomic_DNA"/>
</dbReference>
<evidence type="ECO:0000313" key="2">
    <source>
        <dbReference type="EMBL" id="GBO19506.1"/>
    </source>
</evidence>
<gene>
    <name evidence="2" type="ORF">AVEN_115670_1</name>
    <name evidence="3" type="ORF">AVEN_169822_1</name>
    <name evidence="1" type="ORF">AVEN_259516_1</name>
</gene>
<dbReference type="EMBL" id="BGPR01042986">
    <property type="protein sequence ID" value="GBO19502.1"/>
    <property type="molecule type" value="Genomic_DNA"/>
</dbReference>
<evidence type="ECO:0000313" key="1">
    <source>
        <dbReference type="EMBL" id="GBO19502.1"/>
    </source>
</evidence>
<dbReference type="AlphaFoldDB" id="A0A4Y2V4V3"/>
<evidence type="ECO:0000313" key="3">
    <source>
        <dbReference type="EMBL" id="GBO19507.1"/>
    </source>
</evidence>
<dbReference type="EMBL" id="BGPR01042992">
    <property type="protein sequence ID" value="GBO19507.1"/>
    <property type="molecule type" value="Genomic_DNA"/>
</dbReference>
<reference evidence="1 4" key="1">
    <citation type="journal article" date="2019" name="Sci. Rep.">
        <title>Orb-weaving spider Araneus ventricosus genome elucidates the spidroin gene catalogue.</title>
        <authorList>
            <person name="Kono N."/>
            <person name="Nakamura H."/>
            <person name="Ohtoshi R."/>
            <person name="Moran D.A.P."/>
            <person name="Shinohara A."/>
            <person name="Yoshida Y."/>
            <person name="Fujiwara M."/>
            <person name="Mori M."/>
            <person name="Tomita M."/>
            <person name="Arakawa K."/>
        </authorList>
    </citation>
    <scope>NUCLEOTIDE SEQUENCE [LARGE SCALE GENOMIC DNA]</scope>
</reference>
<name>A0A4Y2V4V3_ARAVE</name>
<dbReference type="Proteomes" id="UP000499080">
    <property type="component" value="Unassembled WGS sequence"/>
</dbReference>
<sequence length="36" mass="4222">MYAPTLIADSMFDVSTEHQRYQKPFESDRALSNKDE</sequence>
<keyword evidence="4" id="KW-1185">Reference proteome</keyword>
<feature type="non-terminal residue" evidence="1">
    <location>
        <position position="36"/>
    </location>
</feature>
<organism evidence="1 4">
    <name type="scientific">Araneus ventricosus</name>
    <name type="common">Orbweaver spider</name>
    <name type="synonym">Epeira ventricosa</name>
    <dbReference type="NCBI Taxonomy" id="182803"/>
    <lineage>
        <taxon>Eukaryota</taxon>
        <taxon>Metazoa</taxon>
        <taxon>Ecdysozoa</taxon>
        <taxon>Arthropoda</taxon>
        <taxon>Chelicerata</taxon>
        <taxon>Arachnida</taxon>
        <taxon>Araneae</taxon>
        <taxon>Araneomorphae</taxon>
        <taxon>Entelegynae</taxon>
        <taxon>Araneoidea</taxon>
        <taxon>Araneidae</taxon>
        <taxon>Araneus</taxon>
    </lineage>
</organism>
<proteinExistence type="predicted"/>
<comment type="caution">
    <text evidence="1">The sequence shown here is derived from an EMBL/GenBank/DDBJ whole genome shotgun (WGS) entry which is preliminary data.</text>
</comment>
<accession>A0A4Y2V4V3</accession>
<protein>
    <submittedName>
        <fullName evidence="1">Uncharacterized protein</fullName>
    </submittedName>
</protein>
<evidence type="ECO:0000313" key="4">
    <source>
        <dbReference type="Proteomes" id="UP000499080"/>
    </source>
</evidence>